<name>A0A414YCE1_9BACT</name>
<protein>
    <submittedName>
        <fullName evidence="5">Glucosylceramidase</fullName>
    </submittedName>
</protein>
<dbReference type="InterPro" id="IPR001139">
    <property type="entry name" value="Glyco_hydro_30"/>
</dbReference>
<keyword evidence="3 4" id="KW-0378">Hydrolase</keyword>
<dbReference type="Pfam" id="PF17189">
    <property type="entry name" value="Glyco_hydro_30C"/>
    <property type="match status" value="1"/>
</dbReference>
<keyword evidence="4" id="KW-0326">Glycosidase</keyword>
<dbReference type="PANTHER" id="PTHR11069:SF23">
    <property type="entry name" value="LYSOSOMAL ACID GLUCOSYLCERAMIDASE"/>
    <property type="match status" value="1"/>
</dbReference>
<proteinExistence type="inferred from homology"/>
<dbReference type="PROSITE" id="PS51257">
    <property type="entry name" value="PROKAR_LIPOPROTEIN"/>
    <property type="match status" value="1"/>
</dbReference>
<gene>
    <name evidence="5" type="ORF">DW192_05095</name>
</gene>
<dbReference type="AlphaFoldDB" id="A0A414YCE1"/>
<accession>A0A414YCE1</accession>
<dbReference type="GO" id="GO:0006680">
    <property type="term" value="P:glucosylceramide catabolic process"/>
    <property type="evidence" value="ECO:0007669"/>
    <property type="project" value="TreeGrafter"/>
</dbReference>
<dbReference type="InterPro" id="IPR033453">
    <property type="entry name" value="Glyco_hydro_30_TIM-barrel"/>
</dbReference>
<evidence type="ECO:0000256" key="2">
    <source>
        <dbReference type="ARBA" id="ARBA00022729"/>
    </source>
</evidence>
<reference evidence="5 6" key="1">
    <citation type="submission" date="2018-08" db="EMBL/GenBank/DDBJ databases">
        <title>A genome reference for cultivated species of the human gut microbiota.</title>
        <authorList>
            <person name="Zou Y."/>
            <person name="Xue W."/>
            <person name="Luo G."/>
        </authorList>
    </citation>
    <scope>NUCLEOTIDE SEQUENCE [LARGE SCALE GENOMIC DNA]</scope>
    <source>
        <strain evidence="5 6">AM16-54</strain>
    </source>
</reference>
<sequence>MKYYSNKLMMLVCATAFSVTACSSSNSFSDPVDFDTPSEAPNPVPAQGTAKTFITTADGVYSLAQGEVKLYNGVSMAPTTIELDLNKKYQTIDGFGYAITYSSCYNLMQMPPEARQALLKRIYSTTEGYGVSYARISLGCNDFSSTEYTYCDTKGSESDPISNFALYSDENDYVIPVLKEILAINPNLKIIAAPWTCPKWMKVTDINTKNPKDSWTDGHLNPDYREVYAKYFVKFINVMKEKGINIYAVSPQNEPLNKANCASLYMPWQEEAPFVKELAAQFKKNNLQTKIYVFDHNYNYDKIADQEDYPVKLYNAIGDNFEGSELVVGAAYHDYGGNNSELTDIHNQRPDKELIFSETSIGTWNNGRDLRKRLMADMKNVALATVNQYCKAVLVWNLMLDNKMGPNLDGGCQTCYGAIDINQNGYNQLSYNSHYYIINHMSSVVAPGAVRIGNTSRTVNDSKITHAEFVNPDGSYAAVIINEGDEAKSINLSDGTHNFTCNVPANGVISCKWNK</sequence>
<evidence type="ECO:0000256" key="1">
    <source>
        <dbReference type="ARBA" id="ARBA00005382"/>
    </source>
</evidence>
<dbReference type="GO" id="GO:0016020">
    <property type="term" value="C:membrane"/>
    <property type="evidence" value="ECO:0007669"/>
    <property type="project" value="GOC"/>
</dbReference>
<dbReference type="Gene3D" id="3.20.20.80">
    <property type="entry name" value="Glycosidases"/>
    <property type="match status" value="1"/>
</dbReference>
<dbReference type="EMBL" id="QRKB01000008">
    <property type="protein sequence ID" value="RHH83776.1"/>
    <property type="molecule type" value="Genomic_DNA"/>
</dbReference>
<dbReference type="InterPro" id="IPR033452">
    <property type="entry name" value="GH30_C"/>
</dbReference>
<keyword evidence="2" id="KW-0732">Signal</keyword>
<dbReference type="Pfam" id="PF02055">
    <property type="entry name" value="Glyco_hydro_30"/>
    <property type="match status" value="1"/>
</dbReference>
<comment type="similarity">
    <text evidence="1 4">Belongs to the glycosyl hydrolase 30 family.</text>
</comment>
<dbReference type="PANTHER" id="PTHR11069">
    <property type="entry name" value="GLUCOSYLCERAMIDASE"/>
    <property type="match status" value="1"/>
</dbReference>
<dbReference type="GO" id="GO:0004348">
    <property type="term" value="F:glucosylceramidase activity"/>
    <property type="evidence" value="ECO:0007669"/>
    <property type="project" value="InterPro"/>
</dbReference>
<organism evidence="5 6">
    <name type="scientific">Segatella copri</name>
    <dbReference type="NCBI Taxonomy" id="165179"/>
    <lineage>
        <taxon>Bacteria</taxon>
        <taxon>Pseudomonadati</taxon>
        <taxon>Bacteroidota</taxon>
        <taxon>Bacteroidia</taxon>
        <taxon>Bacteroidales</taxon>
        <taxon>Prevotellaceae</taxon>
        <taxon>Segatella</taxon>
    </lineage>
</organism>
<evidence type="ECO:0000256" key="4">
    <source>
        <dbReference type="RuleBase" id="RU361188"/>
    </source>
</evidence>
<evidence type="ECO:0000313" key="6">
    <source>
        <dbReference type="Proteomes" id="UP000284548"/>
    </source>
</evidence>
<comment type="caution">
    <text evidence="5">The sequence shown here is derived from an EMBL/GenBank/DDBJ whole genome shotgun (WGS) entry which is preliminary data.</text>
</comment>
<dbReference type="RefSeq" id="WP_118254228.1">
    <property type="nucleotide sequence ID" value="NZ_JAPDUK010000001.1"/>
</dbReference>
<dbReference type="PRINTS" id="PR00843">
    <property type="entry name" value="GLHYDRLASE30"/>
</dbReference>
<dbReference type="InterPro" id="IPR017853">
    <property type="entry name" value="GH"/>
</dbReference>
<dbReference type="Proteomes" id="UP000284548">
    <property type="component" value="Unassembled WGS sequence"/>
</dbReference>
<evidence type="ECO:0000256" key="3">
    <source>
        <dbReference type="ARBA" id="ARBA00022801"/>
    </source>
</evidence>
<dbReference type="SUPFAM" id="SSF51445">
    <property type="entry name" value="(Trans)glycosidases"/>
    <property type="match status" value="1"/>
</dbReference>
<dbReference type="InterPro" id="IPR013780">
    <property type="entry name" value="Glyco_hydro_b"/>
</dbReference>
<dbReference type="Gene3D" id="2.60.40.1180">
    <property type="entry name" value="Golgi alpha-mannosidase II"/>
    <property type="match status" value="1"/>
</dbReference>
<evidence type="ECO:0000313" key="5">
    <source>
        <dbReference type="EMBL" id="RHH83776.1"/>
    </source>
</evidence>